<evidence type="ECO:0000256" key="4">
    <source>
        <dbReference type="ARBA" id="ARBA00022475"/>
    </source>
</evidence>
<dbReference type="InterPro" id="IPR001610">
    <property type="entry name" value="PAC"/>
</dbReference>
<dbReference type="PRINTS" id="PR00344">
    <property type="entry name" value="BCTRLSENSOR"/>
</dbReference>
<evidence type="ECO:0000256" key="3">
    <source>
        <dbReference type="ARBA" id="ARBA00012438"/>
    </source>
</evidence>
<evidence type="ECO:0000256" key="12">
    <source>
        <dbReference type="SAM" id="Coils"/>
    </source>
</evidence>
<name>A0A368VB86_9BACT</name>
<dbReference type="PROSITE" id="PS50109">
    <property type="entry name" value="HIS_KIN"/>
    <property type="match status" value="1"/>
</dbReference>
<keyword evidence="9" id="KW-0067">ATP-binding</keyword>
<dbReference type="FunFam" id="3.30.565.10:FF:000023">
    <property type="entry name" value="PAS domain-containing sensor histidine kinase"/>
    <property type="match status" value="1"/>
</dbReference>
<dbReference type="SMART" id="SM00091">
    <property type="entry name" value="PAS"/>
    <property type="match status" value="2"/>
</dbReference>
<dbReference type="InterPro" id="IPR000014">
    <property type="entry name" value="PAS"/>
</dbReference>
<organism evidence="16 17">
    <name type="scientific">Marinilabilia salmonicolor</name>
    <dbReference type="NCBI Taxonomy" id="989"/>
    <lineage>
        <taxon>Bacteria</taxon>
        <taxon>Pseudomonadati</taxon>
        <taxon>Bacteroidota</taxon>
        <taxon>Bacteroidia</taxon>
        <taxon>Marinilabiliales</taxon>
        <taxon>Marinilabiliaceae</taxon>
        <taxon>Marinilabilia</taxon>
    </lineage>
</organism>
<feature type="domain" description="PAS" evidence="14">
    <location>
        <begin position="55"/>
        <end position="99"/>
    </location>
</feature>
<dbReference type="Gene3D" id="3.30.565.10">
    <property type="entry name" value="Histidine kinase-like ATPase, C-terminal domain"/>
    <property type="match status" value="1"/>
</dbReference>
<dbReference type="Pfam" id="PF13426">
    <property type="entry name" value="PAS_9"/>
    <property type="match status" value="2"/>
</dbReference>
<dbReference type="PANTHER" id="PTHR43711:SF1">
    <property type="entry name" value="HISTIDINE KINASE 1"/>
    <property type="match status" value="1"/>
</dbReference>
<keyword evidence="10" id="KW-0902">Two-component regulatory system</keyword>
<dbReference type="SUPFAM" id="SSF55785">
    <property type="entry name" value="PYP-like sensor domain (PAS domain)"/>
    <property type="match status" value="2"/>
</dbReference>
<dbReference type="CDD" id="cd16922">
    <property type="entry name" value="HATPase_EvgS-ArcB-TorS-like"/>
    <property type="match status" value="1"/>
</dbReference>
<evidence type="ECO:0000256" key="5">
    <source>
        <dbReference type="ARBA" id="ARBA00022553"/>
    </source>
</evidence>
<keyword evidence="8" id="KW-0418">Kinase</keyword>
<keyword evidence="6" id="KW-0808">Transferase</keyword>
<evidence type="ECO:0000256" key="9">
    <source>
        <dbReference type="ARBA" id="ARBA00022840"/>
    </source>
</evidence>
<keyword evidence="7" id="KW-0547">Nucleotide-binding</keyword>
<dbReference type="FunFam" id="1.10.287.130:FF:000002">
    <property type="entry name" value="Two-component osmosensing histidine kinase"/>
    <property type="match status" value="1"/>
</dbReference>
<proteinExistence type="predicted"/>
<dbReference type="CDD" id="cd00082">
    <property type="entry name" value="HisKA"/>
    <property type="match status" value="1"/>
</dbReference>
<dbReference type="Gene3D" id="3.30.450.20">
    <property type="entry name" value="PAS domain"/>
    <property type="match status" value="2"/>
</dbReference>
<evidence type="ECO:0000256" key="10">
    <source>
        <dbReference type="ARBA" id="ARBA00023012"/>
    </source>
</evidence>
<comment type="caution">
    <text evidence="16">The sequence shown here is derived from an EMBL/GenBank/DDBJ whole genome shotgun (WGS) entry which is preliminary data.</text>
</comment>
<dbReference type="EMBL" id="QPIZ01000004">
    <property type="protein sequence ID" value="RCW38382.1"/>
    <property type="molecule type" value="Genomic_DNA"/>
</dbReference>
<dbReference type="InterPro" id="IPR005467">
    <property type="entry name" value="His_kinase_dom"/>
</dbReference>
<keyword evidence="4" id="KW-1003">Cell membrane</keyword>
<keyword evidence="5" id="KW-0597">Phosphoprotein</keyword>
<dbReference type="GO" id="GO:0000155">
    <property type="term" value="F:phosphorelay sensor kinase activity"/>
    <property type="evidence" value="ECO:0007669"/>
    <property type="project" value="InterPro"/>
</dbReference>
<dbReference type="SMART" id="SM00086">
    <property type="entry name" value="PAC"/>
    <property type="match status" value="2"/>
</dbReference>
<dbReference type="SUPFAM" id="SSF55874">
    <property type="entry name" value="ATPase domain of HSP90 chaperone/DNA topoisomerase II/histidine kinase"/>
    <property type="match status" value="1"/>
</dbReference>
<dbReference type="AlphaFoldDB" id="A0A368VB86"/>
<evidence type="ECO:0000259" key="13">
    <source>
        <dbReference type="PROSITE" id="PS50109"/>
    </source>
</evidence>
<comment type="catalytic activity">
    <reaction evidence="1">
        <text>ATP + protein L-histidine = ADP + protein N-phospho-L-histidine.</text>
        <dbReference type="EC" id="2.7.13.3"/>
    </reaction>
</comment>
<keyword evidence="11" id="KW-0472">Membrane</keyword>
<dbReference type="SUPFAM" id="SSF47384">
    <property type="entry name" value="Homodimeric domain of signal transducing histidine kinase"/>
    <property type="match status" value="1"/>
</dbReference>
<dbReference type="GO" id="GO:0005886">
    <property type="term" value="C:plasma membrane"/>
    <property type="evidence" value="ECO:0007669"/>
    <property type="project" value="UniProtKB-SubCell"/>
</dbReference>
<comment type="subcellular location">
    <subcellularLocation>
        <location evidence="2">Cell membrane</location>
    </subcellularLocation>
</comment>
<dbReference type="PANTHER" id="PTHR43711">
    <property type="entry name" value="TWO-COMPONENT HISTIDINE KINASE"/>
    <property type="match status" value="1"/>
</dbReference>
<dbReference type="Gene3D" id="1.10.287.130">
    <property type="match status" value="1"/>
</dbReference>
<evidence type="ECO:0000256" key="2">
    <source>
        <dbReference type="ARBA" id="ARBA00004236"/>
    </source>
</evidence>
<reference evidence="16 17" key="1">
    <citation type="submission" date="2018-07" db="EMBL/GenBank/DDBJ databases">
        <title>Freshwater and sediment microbial communities from various areas in North America, analyzing microbe dynamics in response to fracking.</title>
        <authorList>
            <person name="Lamendella R."/>
        </authorList>
    </citation>
    <scope>NUCLEOTIDE SEQUENCE [LARGE SCALE GENOMIC DNA]</scope>
    <source>
        <strain evidence="16 17">160A</strain>
    </source>
</reference>
<dbReference type="PROSITE" id="PS50113">
    <property type="entry name" value="PAC"/>
    <property type="match status" value="1"/>
</dbReference>
<dbReference type="Proteomes" id="UP000252733">
    <property type="component" value="Unassembled WGS sequence"/>
</dbReference>
<dbReference type="InterPro" id="IPR003661">
    <property type="entry name" value="HisK_dim/P_dom"/>
</dbReference>
<evidence type="ECO:0000256" key="7">
    <source>
        <dbReference type="ARBA" id="ARBA00022741"/>
    </source>
</evidence>
<accession>A0A368VB86</accession>
<keyword evidence="12" id="KW-0175">Coiled coil</keyword>
<dbReference type="InterPro" id="IPR003594">
    <property type="entry name" value="HATPase_dom"/>
</dbReference>
<dbReference type="InterPro" id="IPR004358">
    <property type="entry name" value="Sig_transdc_His_kin-like_C"/>
</dbReference>
<evidence type="ECO:0000256" key="6">
    <source>
        <dbReference type="ARBA" id="ARBA00022679"/>
    </source>
</evidence>
<evidence type="ECO:0000259" key="14">
    <source>
        <dbReference type="PROSITE" id="PS50112"/>
    </source>
</evidence>
<dbReference type="RefSeq" id="WP_114436555.1">
    <property type="nucleotide sequence ID" value="NZ_QPIZ01000004.1"/>
</dbReference>
<feature type="domain" description="Histidine kinase" evidence="13">
    <location>
        <begin position="299"/>
        <end position="516"/>
    </location>
</feature>
<evidence type="ECO:0000313" key="17">
    <source>
        <dbReference type="Proteomes" id="UP000252733"/>
    </source>
</evidence>
<dbReference type="InterPro" id="IPR000700">
    <property type="entry name" value="PAS-assoc_C"/>
</dbReference>
<gene>
    <name evidence="16" type="ORF">DFO77_104140</name>
</gene>
<dbReference type="Pfam" id="PF02518">
    <property type="entry name" value="HATPase_c"/>
    <property type="match status" value="1"/>
</dbReference>
<dbReference type="GO" id="GO:0005524">
    <property type="term" value="F:ATP binding"/>
    <property type="evidence" value="ECO:0007669"/>
    <property type="project" value="UniProtKB-KW"/>
</dbReference>
<dbReference type="NCBIfam" id="TIGR00229">
    <property type="entry name" value="sensory_box"/>
    <property type="match status" value="2"/>
</dbReference>
<evidence type="ECO:0000256" key="8">
    <source>
        <dbReference type="ARBA" id="ARBA00022777"/>
    </source>
</evidence>
<evidence type="ECO:0000256" key="11">
    <source>
        <dbReference type="ARBA" id="ARBA00023136"/>
    </source>
</evidence>
<feature type="domain" description="PAC" evidence="15">
    <location>
        <begin position="104"/>
        <end position="154"/>
    </location>
</feature>
<sequence length="516" mass="59151">MTEHLSNRELEVRVKYLEEKLGYFMDENSKSSFWSMDYRFRILAEAAYEGIFILEKGFCIEANHSGCEMFGYSYQEIIGKAASSVFIPEHRDLIRKKIESGDSETYEATGLRKDGTLFSAEIRGRTFEYENRTFRVSTVVDITARKIAEQKLLESENKYRTVVENAADGILIGDALGYIVDVNGSFLNMTGYGAHDILHHHISILFNPQELKENPLRFDLLDLGESVIVEREIVSKTGEPIPIEMNSKRTSKENYLAVIRDLRERRKAEENLRGINRELKEAKEKAEESDRLKSAFLANMSHEIRTPMNGVLGFAELLKDADLNEESRNTYLDIIISSGQQLLHIINDVLAISKIETGQMPVLFSRINLMSTFEEIRRFFVPFASDTRNNLSYEVEDHPACHSFECDEMKVKQVLINLINNALKFTHDGEVRFGVYPEEDRMYFFVKDTGIGISNADYERIFYRFFQVYQGVSDNPKGTGLGLSISKRLVEMMGGTISVESEPGKGSLFYFWLPVR</sequence>
<keyword evidence="17" id="KW-1185">Reference proteome</keyword>
<dbReference type="EC" id="2.7.13.3" evidence="3"/>
<evidence type="ECO:0000313" key="16">
    <source>
        <dbReference type="EMBL" id="RCW38382.1"/>
    </source>
</evidence>
<dbReference type="InterPro" id="IPR036097">
    <property type="entry name" value="HisK_dim/P_sf"/>
</dbReference>
<dbReference type="InterPro" id="IPR035965">
    <property type="entry name" value="PAS-like_dom_sf"/>
</dbReference>
<dbReference type="SMART" id="SM00388">
    <property type="entry name" value="HisKA"/>
    <property type="match status" value="1"/>
</dbReference>
<evidence type="ECO:0000256" key="1">
    <source>
        <dbReference type="ARBA" id="ARBA00000085"/>
    </source>
</evidence>
<dbReference type="InterPro" id="IPR036890">
    <property type="entry name" value="HATPase_C_sf"/>
</dbReference>
<dbReference type="PROSITE" id="PS50112">
    <property type="entry name" value="PAS"/>
    <property type="match status" value="2"/>
</dbReference>
<feature type="coiled-coil region" evidence="12">
    <location>
        <begin position="252"/>
        <end position="295"/>
    </location>
</feature>
<feature type="domain" description="PAS" evidence="14">
    <location>
        <begin position="155"/>
        <end position="210"/>
    </location>
</feature>
<dbReference type="CDD" id="cd00130">
    <property type="entry name" value="PAS"/>
    <property type="match status" value="2"/>
</dbReference>
<dbReference type="Pfam" id="PF00512">
    <property type="entry name" value="HisKA"/>
    <property type="match status" value="1"/>
</dbReference>
<evidence type="ECO:0000259" key="15">
    <source>
        <dbReference type="PROSITE" id="PS50113"/>
    </source>
</evidence>
<dbReference type="InterPro" id="IPR050736">
    <property type="entry name" value="Sensor_HK_Regulatory"/>
</dbReference>
<dbReference type="SMART" id="SM00387">
    <property type="entry name" value="HATPase_c"/>
    <property type="match status" value="1"/>
</dbReference>
<protein>
    <recommendedName>
        <fullName evidence="3">histidine kinase</fullName>
        <ecNumber evidence="3">2.7.13.3</ecNumber>
    </recommendedName>
</protein>